<dbReference type="InterPro" id="IPR018683">
    <property type="entry name" value="DUF2169"/>
</dbReference>
<protein>
    <submittedName>
        <fullName evidence="3">DUF2169 domain-containing protein</fullName>
    </submittedName>
</protein>
<dbReference type="InterPro" id="IPR051082">
    <property type="entry name" value="Pentapeptide-BTB/POZ_domain"/>
</dbReference>
<dbReference type="PANTHER" id="PTHR14136:SF17">
    <property type="entry name" value="BTB_POZ DOMAIN-CONTAINING PROTEIN KCTD9"/>
    <property type="match status" value="1"/>
</dbReference>
<dbReference type="EMBL" id="SZPQ01000030">
    <property type="protein sequence ID" value="TKI04341.1"/>
    <property type="molecule type" value="Genomic_DNA"/>
</dbReference>
<evidence type="ECO:0000313" key="4">
    <source>
        <dbReference type="Proteomes" id="UP000305202"/>
    </source>
</evidence>
<keyword evidence="4" id="KW-1185">Reference proteome</keyword>
<dbReference type="SUPFAM" id="SSF141571">
    <property type="entry name" value="Pentapeptide repeat-like"/>
    <property type="match status" value="2"/>
</dbReference>
<organism evidence="3 4">
    <name type="scientific">Martelella alba</name>
    <dbReference type="NCBI Taxonomy" id="2590451"/>
    <lineage>
        <taxon>Bacteria</taxon>
        <taxon>Pseudomonadati</taxon>
        <taxon>Pseudomonadota</taxon>
        <taxon>Alphaproteobacteria</taxon>
        <taxon>Hyphomicrobiales</taxon>
        <taxon>Aurantimonadaceae</taxon>
        <taxon>Martelella</taxon>
    </lineage>
</organism>
<dbReference type="Pfam" id="PF09937">
    <property type="entry name" value="DUF2169"/>
    <property type="match status" value="1"/>
</dbReference>
<reference evidence="3 4" key="1">
    <citation type="submission" date="2019-04" db="EMBL/GenBank/DDBJ databases">
        <authorList>
            <person name="Li M."/>
            <person name="Gao C."/>
        </authorList>
    </citation>
    <scope>NUCLEOTIDE SEQUENCE [LARGE SCALE GENOMIC DNA]</scope>
    <source>
        <strain evidence="3 4">BGMRC 2031</strain>
    </source>
</reference>
<sequence length="837" mass="91764">MMKIVKPLRLGVLTRPWRWQGENRLCVAVLALADMSAKPRIFPEPELWRLAAEELTGDAAAVDMVFPKPCAEFLATGHAYTRHQSDKTACVASIRVGSLAKSLLVTGERFWRDGRPTHPLPFDQLPLDWQNAYGGAGVPENPLGIGAAPVMVDGARRHPLPRIEHPDHLLGPGRRATVPAGFGPLGFTWPRQTGRLGKRYDRRWLEQGFPGFARDIDWHVFNRAEQDQWWPDLDALPPGAPWRIANMHPDRPVQQGSLPLWRARCFIVRGASKDSAPEEIPLRATTIWFFPHRDRMLLIWHGGCAIGQDDAADVAQLTAAMESVGEPRPLAHYREVIHRRLDKKTGAAHTLRDQDLMTPALMAPWLDTRPGSPPGPLSAALARRGDNVRASWSADDGPPCPSEGMSEPAAELPPRPAPDRLSEFMADVSRQAETLQQLARRKAASLADREAESSTSDDGAGPAGYLRLLQSVATPDQDTRSALHWLYRHSADSRGPAPALDQGSSQCLRRQVRDQLAGGGHCQGMNLTGADLSGMDLRGGDFRQALLEGAILDHCRLDHADLREAMLAHASLSGATLNHSRLEGACLAGARCRDSLFTAVRLAETPLQGADIAHCRFDHAVIEGMLFRQVRLRHCRFRHAVFTRSVFLEQNAEQLDFSHSRMSQMSFLHGALADSSFSAAQLTDCAFIGTALDGVCFQHGRLTDCVFTGDSRIRRSDFRHGWLRHVNFRGIMLAGSDFSGAQACGCDFSEADLSGARLTAMDARDCLFIRTDLSGARLERADLGGALLQKSRLNGADLRAACLFRADLSQAIMDPLTQVDGAYLAQCKTLPGQGAAS</sequence>
<dbReference type="Pfam" id="PF13599">
    <property type="entry name" value="Pentapeptide_4"/>
    <property type="match status" value="1"/>
</dbReference>
<dbReference type="InterPro" id="IPR001646">
    <property type="entry name" value="5peptide_repeat"/>
</dbReference>
<accession>A0ABY2SGQ2</accession>
<feature type="region of interest" description="Disordered" evidence="1">
    <location>
        <begin position="388"/>
        <end position="420"/>
    </location>
</feature>
<name>A0ABY2SGQ2_9HYPH</name>
<proteinExistence type="predicted"/>
<evidence type="ECO:0000256" key="1">
    <source>
        <dbReference type="SAM" id="MobiDB-lite"/>
    </source>
</evidence>
<evidence type="ECO:0000313" key="3">
    <source>
        <dbReference type="EMBL" id="TKI04341.1"/>
    </source>
</evidence>
<dbReference type="Gene3D" id="2.160.20.80">
    <property type="entry name" value="E3 ubiquitin-protein ligase SopA"/>
    <property type="match status" value="2"/>
</dbReference>
<feature type="domain" description="DUF2169" evidence="2">
    <location>
        <begin position="21"/>
        <end position="301"/>
    </location>
</feature>
<comment type="caution">
    <text evidence="3">The sequence shown here is derived from an EMBL/GenBank/DDBJ whole genome shotgun (WGS) entry which is preliminary data.</text>
</comment>
<dbReference type="Proteomes" id="UP000305202">
    <property type="component" value="Unassembled WGS sequence"/>
</dbReference>
<dbReference type="PANTHER" id="PTHR14136">
    <property type="entry name" value="BTB_POZ DOMAIN-CONTAINING PROTEIN KCTD9"/>
    <property type="match status" value="1"/>
</dbReference>
<gene>
    <name evidence="3" type="ORF">FCN80_18560</name>
</gene>
<evidence type="ECO:0000259" key="2">
    <source>
        <dbReference type="Pfam" id="PF09937"/>
    </source>
</evidence>
<dbReference type="Pfam" id="PF00805">
    <property type="entry name" value="Pentapeptide"/>
    <property type="match status" value="2"/>
</dbReference>
<feature type="region of interest" description="Disordered" evidence="1">
    <location>
        <begin position="441"/>
        <end position="462"/>
    </location>
</feature>